<evidence type="ECO:0000313" key="1">
    <source>
        <dbReference type="EMBL" id="MBF1129066.1"/>
    </source>
</evidence>
<accession>A0A930B7V6</accession>
<dbReference type="InterPro" id="IPR008822">
    <property type="entry name" value="Endonuclease_RusA-like"/>
</dbReference>
<sequence>MEFIVEGEPQGKARPRFSRKTGTIYTPAKTAKYEKQIRKAFLSVGGKIIPADCYVSVTVDAYFKIPKSYTKGKRLACQHNINRPAKKPDIDNTLKAVLDALNGVAYEDDRQVIEVNCRKWYSQSAGFLKISVREVKA</sequence>
<dbReference type="Pfam" id="PF05866">
    <property type="entry name" value="RusA"/>
    <property type="match status" value="1"/>
</dbReference>
<dbReference type="AlphaFoldDB" id="A0A930B7V6"/>
<dbReference type="EMBL" id="JABZMK010000010">
    <property type="protein sequence ID" value="MBF1129066.1"/>
    <property type="molecule type" value="Genomic_DNA"/>
</dbReference>
<dbReference type="SUPFAM" id="SSF103084">
    <property type="entry name" value="Holliday junction resolvase RusA"/>
    <property type="match status" value="1"/>
</dbReference>
<name>A0A930B7V6_9FIRM</name>
<dbReference type="GO" id="GO:0006310">
    <property type="term" value="P:DNA recombination"/>
    <property type="evidence" value="ECO:0007669"/>
    <property type="project" value="InterPro"/>
</dbReference>
<comment type="caution">
    <text evidence="1">The sequence shown here is derived from an EMBL/GenBank/DDBJ whole genome shotgun (WGS) entry which is preliminary data.</text>
</comment>
<dbReference type="GO" id="GO:0000287">
    <property type="term" value="F:magnesium ion binding"/>
    <property type="evidence" value="ECO:0007669"/>
    <property type="project" value="InterPro"/>
</dbReference>
<dbReference type="Gene3D" id="3.30.1330.70">
    <property type="entry name" value="Holliday junction resolvase RusA"/>
    <property type="match status" value="1"/>
</dbReference>
<evidence type="ECO:0000313" key="2">
    <source>
        <dbReference type="Proteomes" id="UP000757890"/>
    </source>
</evidence>
<proteinExistence type="predicted"/>
<dbReference type="Proteomes" id="UP000757890">
    <property type="component" value="Unassembled WGS sequence"/>
</dbReference>
<gene>
    <name evidence="1" type="ORF">HXL70_03360</name>
</gene>
<protein>
    <submittedName>
        <fullName evidence="1">RusA family crossover junction endodeoxyribonuclease</fullName>
    </submittedName>
</protein>
<reference evidence="1" key="1">
    <citation type="submission" date="2020-04" db="EMBL/GenBank/DDBJ databases">
        <title>Deep metagenomics examines the oral microbiome during advanced dental caries in children, revealing novel taxa and co-occurrences with host molecules.</title>
        <authorList>
            <person name="Baker J.L."/>
            <person name="Morton J.T."/>
            <person name="Dinis M."/>
            <person name="Alvarez R."/>
            <person name="Tran N.C."/>
            <person name="Knight R."/>
            <person name="Edlund A."/>
        </authorList>
    </citation>
    <scope>NUCLEOTIDE SEQUENCE</scope>
    <source>
        <strain evidence="1">JCVI_32_bin.14</strain>
    </source>
</reference>
<organism evidence="1 2">
    <name type="scientific">Dialister invisus</name>
    <dbReference type="NCBI Taxonomy" id="218538"/>
    <lineage>
        <taxon>Bacteria</taxon>
        <taxon>Bacillati</taxon>
        <taxon>Bacillota</taxon>
        <taxon>Negativicutes</taxon>
        <taxon>Veillonellales</taxon>
        <taxon>Veillonellaceae</taxon>
        <taxon>Dialister</taxon>
    </lineage>
</organism>
<dbReference type="InterPro" id="IPR036614">
    <property type="entry name" value="RusA-like_sf"/>
</dbReference>
<dbReference type="RefSeq" id="WP_276639089.1">
    <property type="nucleotide sequence ID" value="NZ_CAJPSS010000025.1"/>
</dbReference>
<dbReference type="GO" id="GO:0006281">
    <property type="term" value="P:DNA repair"/>
    <property type="evidence" value="ECO:0007669"/>
    <property type="project" value="InterPro"/>
</dbReference>